<dbReference type="Proteomes" id="UP000001312">
    <property type="component" value="Unassembled WGS sequence"/>
</dbReference>
<dbReference type="RefSeq" id="XP_001585573.1">
    <property type="nucleotide sequence ID" value="XM_001585523.1"/>
</dbReference>
<sequence length="64" mass="7559">MDSCFERLRFHSDWPQKSHHELPSLCDAMFEIDRISYLIFGFPIASPSKKRFFLNITGSIHQND</sequence>
<accession>A7F777</accession>
<dbReference type="GeneID" id="5481662"/>
<organism evidence="1 2">
    <name type="scientific">Sclerotinia sclerotiorum (strain ATCC 18683 / 1980 / Ss-1)</name>
    <name type="common">White mold</name>
    <name type="synonym">Whetzelinia sclerotiorum</name>
    <dbReference type="NCBI Taxonomy" id="665079"/>
    <lineage>
        <taxon>Eukaryota</taxon>
        <taxon>Fungi</taxon>
        <taxon>Dikarya</taxon>
        <taxon>Ascomycota</taxon>
        <taxon>Pezizomycotina</taxon>
        <taxon>Leotiomycetes</taxon>
        <taxon>Helotiales</taxon>
        <taxon>Sclerotiniaceae</taxon>
        <taxon>Sclerotinia</taxon>
    </lineage>
</organism>
<dbReference type="EMBL" id="CH476645">
    <property type="protein sequence ID" value="EDN98598.1"/>
    <property type="molecule type" value="Genomic_DNA"/>
</dbReference>
<gene>
    <name evidence="1" type="ORF">SS1G_13457</name>
</gene>
<dbReference type="HOGENOM" id="CLU_2868983_0_0_1"/>
<dbReference type="KEGG" id="ssl:SS1G_13457"/>
<protein>
    <submittedName>
        <fullName evidence="1">Uncharacterized protein</fullName>
    </submittedName>
</protein>
<reference evidence="2" key="1">
    <citation type="journal article" date="2011" name="PLoS Genet.">
        <title>Genomic analysis of the necrotrophic fungal pathogens Sclerotinia sclerotiorum and Botrytis cinerea.</title>
        <authorList>
            <person name="Amselem J."/>
            <person name="Cuomo C.A."/>
            <person name="van Kan J.A."/>
            <person name="Viaud M."/>
            <person name="Benito E.P."/>
            <person name="Couloux A."/>
            <person name="Coutinho P.M."/>
            <person name="de Vries R.P."/>
            <person name="Dyer P.S."/>
            <person name="Fillinger S."/>
            <person name="Fournier E."/>
            <person name="Gout L."/>
            <person name="Hahn M."/>
            <person name="Kohn L."/>
            <person name="Lapalu N."/>
            <person name="Plummer K.M."/>
            <person name="Pradier J.M."/>
            <person name="Quevillon E."/>
            <person name="Sharon A."/>
            <person name="Simon A."/>
            <person name="ten Have A."/>
            <person name="Tudzynski B."/>
            <person name="Tudzynski P."/>
            <person name="Wincker P."/>
            <person name="Andrew M."/>
            <person name="Anthouard V."/>
            <person name="Beever R.E."/>
            <person name="Beffa R."/>
            <person name="Benoit I."/>
            <person name="Bouzid O."/>
            <person name="Brault B."/>
            <person name="Chen Z."/>
            <person name="Choquer M."/>
            <person name="Collemare J."/>
            <person name="Cotton P."/>
            <person name="Danchin E.G."/>
            <person name="Da Silva C."/>
            <person name="Gautier A."/>
            <person name="Giraud C."/>
            <person name="Giraud T."/>
            <person name="Gonzalez C."/>
            <person name="Grossetete S."/>
            <person name="Guldener U."/>
            <person name="Henrissat B."/>
            <person name="Howlett B.J."/>
            <person name="Kodira C."/>
            <person name="Kretschmer M."/>
            <person name="Lappartient A."/>
            <person name="Leroch M."/>
            <person name="Levis C."/>
            <person name="Mauceli E."/>
            <person name="Neuveglise C."/>
            <person name="Oeser B."/>
            <person name="Pearson M."/>
            <person name="Poulain J."/>
            <person name="Poussereau N."/>
            <person name="Quesneville H."/>
            <person name="Rascle C."/>
            <person name="Schumacher J."/>
            <person name="Segurens B."/>
            <person name="Sexton A."/>
            <person name="Silva E."/>
            <person name="Sirven C."/>
            <person name="Soanes D.M."/>
            <person name="Talbot N.J."/>
            <person name="Templeton M."/>
            <person name="Yandava C."/>
            <person name="Yarden O."/>
            <person name="Zeng Q."/>
            <person name="Rollins J.A."/>
            <person name="Lebrun M.H."/>
            <person name="Dickman M."/>
        </authorList>
    </citation>
    <scope>NUCLEOTIDE SEQUENCE [LARGE SCALE GENOMIC DNA]</scope>
    <source>
        <strain evidence="2">ATCC 18683 / 1980 / Ss-1</strain>
    </source>
</reference>
<dbReference type="AlphaFoldDB" id="A7F777"/>
<proteinExistence type="predicted"/>
<evidence type="ECO:0000313" key="2">
    <source>
        <dbReference type="Proteomes" id="UP000001312"/>
    </source>
</evidence>
<dbReference type="InParanoid" id="A7F777"/>
<name>A7F777_SCLS1</name>
<evidence type="ECO:0000313" key="1">
    <source>
        <dbReference type="EMBL" id="EDN98598.1"/>
    </source>
</evidence>
<keyword evidence="2" id="KW-1185">Reference proteome</keyword>